<dbReference type="EMBL" id="BLLK01000022">
    <property type="protein sequence ID" value="GFH46660.1"/>
    <property type="molecule type" value="Genomic_DNA"/>
</dbReference>
<dbReference type="InterPro" id="IPR027443">
    <property type="entry name" value="IPNS-like_sf"/>
</dbReference>
<evidence type="ECO:0000313" key="3">
    <source>
        <dbReference type="EMBL" id="GFH46660.1"/>
    </source>
</evidence>
<dbReference type="SUPFAM" id="SSF63829">
    <property type="entry name" value="Calcium-dependent phosphotriesterase"/>
    <property type="match status" value="1"/>
</dbReference>
<dbReference type="Pfam" id="PF03171">
    <property type="entry name" value="2OG-FeII_Oxy"/>
    <property type="match status" value="1"/>
</dbReference>
<organism evidence="3 4">
    <name type="scientific">Chaetoceros tenuissimus</name>
    <dbReference type="NCBI Taxonomy" id="426638"/>
    <lineage>
        <taxon>Eukaryota</taxon>
        <taxon>Sar</taxon>
        <taxon>Stramenopiles</taxon>
        <taxon>Ochrophyta</taxon>
        <taxon>Bacillariophyta</taxon>
        <taxon>Coscinodiscophyceae</taxon>
        <taxon>Chaetocerotophycidae</taxon>
        <taxon>Chaetocerotales</taxon>
        <taxon>Chaetocerotaceae</taxon>
        <taxon>Chaetoceros</taxon>
    </lineage>
</organism>
<comment type="caution">
    <text evidence="3">The sequence shown here is derived from an EMBL/GenBank/DDBJ whole genome shotgun (WGS) entry which is preliminary data.</text>
</comment>
<feature type="domain" description="Isopenicillin N synthase-like Fe(2+) 2OG dioxygenase" evidence="2">
    <location>
        <begin position="201"/>
        <end position="304"/>
    </location>
</feature>
<evidence type="ECO:0000259" key="2">
    <source>
        <dbReference type="Pfam" id="PF03171"/>
    </source>
</evidence>
<gene>
    <name evidence="3" type="ORF">CTEN210_03134</name>
</gene>
<dbReference type="Gene3D" id="2.60.120.330">
    <property type="entry name" value="B-lactam Antibiotic, Isopenicillin N Synthase, Chain"/>
    <property type="match status" value="1"/>
</dbReference>
<reference evidence="3 4" key="1">
    <citation type="journal article" date="2021" name="Sci. Rep.">
        <title>The genome of the diatom Chaetoceros tenuissimus carries an ancient integrated fragment of an extant virus.</title>
        <authorList>
            <person name="Hongo Y."/>
            <person name="Kimura K."/>
            <person name="Takaki Y."/>
            <person name="Yoshida Y."/>
            <person name="Baba S."/>
            <person name="Kobayashi G."/>
            <person name="Nagasaki K."/>
            <person name="Hano T."/>
            <person name="Tomaru Y."/>
        </authorList>
    </citation>
    <scope>NUCLEOTIDE SEQUENCE [LARGE SCALE GENOMIC DNA]</scope>
    <source>
        <strain evidence="3 4">NIES-3715</strain>
    </source>
</reference>
<accession>A0AAD3CK88</accession>
<evidence type="ECO:0000256" key="1">
    <source>
        <dbReference type="SAM" id="MobiDB-lite"/>
    </source>
</evidence>
<feature type="region of interest" description="Disordered" evidence="1">
    <location>
        <begin position="343"/>
        <end position="376"/>
    </location>
</feature>
<dbReference type="Proteomes" id="UP001054902">
    <property type="component" value="Unassembled WGS sequence"/>
</dbReference>
<keyword evidence="4" id="KW-1185">Reference proteome</keyword>
<protein>
    <recommendedName>
        <fullName evidence="2">Isopenicillin N synthase-like Fe(2+) 2OG dioxygenase domain-containing protein</fullName>
    </recommendedName>
</protein>
<evidence type="ECO:0000313" key="4">
    <source>
        <dbReference type="Proteomes" id="UP001054902"/>
    </source>
</evidence>
<feature type="compositionally biased region" description="Basic residues" evidence="1">
    <location>
        <begin position="358"/>
        <end position="367"/>
    </location>
</feature>
<dbReference type="SUPFAM" id="SSF51197">
    <property type="entry name" value="Clavaminate synthase-like"/>
    <property type="match status" value="2"/>
</dbReference>
<proteinExistence type="predicted"/>
<dbReference type="InterPro" id="IPR044861">
    <property type="entry name" value="IPNS-like_FE2OG_OXY"/>
</dbReference>
<name>A0AAD3CK88_9STRA</name>
<sequence length="1070" mass="119480">MVACSIPDSTIDQVTKTLLENSGVATIPLPFNLEKVHKEAFLVASSALDDLSKETPSHSDCPIIQVGSNSAEVTGYHSNGGADTNALSRYNVHRQGFIFSNGGSFDIPINENVENDGQSLSFQKSMDTMFDSLCNDIASGVLKGIARHLNIDQDWFQQTYGPMDQSSQWHLKRYIEPSTQDIEKYKEENSQGSGSDEIEWLPVHTDPSLISIIIHDAPGSNENAMGLEYQVPVPPSDENGNSKKDRVWKEVDCHGHAVATVFCGSVMSYITGGLFQSAKHRVMYRPNGSSDKSYRQAATLFLRPRGESILTIPPSDVLLETGRREPKIRRNCKFQDWLNRVSRNYQGGNKSNNNNKDKNKKTPKKQTKTIPKDADPMHWSDDYTELTLHGCAGNELSGKEKFLGGELCELNEHIYTIPGFARRILDMDVSTDPPTMKLMGPDLPGEFKWLRGIPIGDTIYGIPCHSDAVLKINALTNDVSLVKWDDSIPGSCPSDQPWKYHGAAVSDHDGCIYCIPQAAERVMKIDPKTDEITFIGPNFPGVNKWYGGLLLKDHDSDDHAIYGVCQNATGILRIDPKTQECTIHGDFPEGNYKWHGGVKHPDGNLYCIPAHADQVLKVEPGKVPKLSLLGENIRTGEHRSDGKYKFLGGAVGADYVYFFPSDADYVCQVNTLTGEVKEVGPNLRDHERMRNNKWQNGFTAVDRDGNIHIYGIPLKGETVLRILPDKNGGEPHVSTIGGPYLGLNKWEGGVSASNGDMYCMPLNHKFSLRIRPLTKKKIKEEEKSDPVKYTHGLATLRSSAHTLRYSRNRINDTGPDTGGNVLPDTIRNKHLIRYDIEQYDLRKEIIRMLQQLDPEMVGTFRQDTESQELKLENFVVPQMSLLPAKKSRAKNGKGEKAQKSLSDYVTNDVEFHNAFDRFVEKVILPELKDRLLACGAIQENAPVHFEIQRPPTLRIQPGPSTRAVAAHNDATYGHQDGELNFWMPLSDPKLTNTDLWCESKPGLEDYAPLGAKLGEVVAFHGSSCKHYAPPNESIYTRVSLDFRVGVVPYYDPEWRMLGTKSDHLRKKVLL</sequence>
<dbReference type="AlphaFoldDB" id="A0AAD3CK88"/>